<protein>
    <submittedName>
        <fullName evidence="3">Glycosyltransferase</fullName>
    </submittedName>
</protein>
<keyword evidence="1" id="KW-0812">Transmembrane</keyword>
<evidence type="ECO:0000313" key="3">
    <source>
        <dbReference type="EMBL" id="RFZ85772.1"/>
    </source>
</evidence>
<dbReference type="Proteomes" id="UP000260823">
    <property type="component" value="Unassembled WGS sequence"/>
</dbReference>
<keyword evidence="1" id="KW-1133">Transmembrane helix</keyword>
<evidence type="ECO:0000313" key="4">
    <source>
        <dbReference type="Proteomes" id="UP000260823"/>
    </source>
</evidence>
<dbReference type="InterPro" id="IPR001296">
    <property type="entry name" value="Glyco_trans_1"/>
</dbReference>
<evidence type="ECO:0000256" key="1">
    <source>
        <dbReference type="SAM" id="Phobius"/>
    </source>
</evidence>
<accession>A0A3E2NXR3</accession>
<reference evidence="3 4" key="1">
    <citation type="submission" date="2018-08" db="EMBL/GenBank/DDBJ databases">
        <title>Mucilaginibacter terrae sp. nov., isolated from manganese diggings.</title>
        <authorList>
            <person name="Huang Y."/>
            <person name="Zhou Z."/>
        </authorList>
    </citation>
    <scope>NUCLEOTIDE SEQUENCE [LARGE SCALE GENOMIC DNA]</scope>
    <source>
        <strain evidence="3 4">ZH6</strain>
    </source>
</reference>
<dbReference type="AlphaFoldDB" id="A0A3E2NXR3"/>
<dbReference type="PANTHER" id="PTHR45947:SF3">
    <property type="entry name" value="SULFOQUINOVOSYL TRANSFERASE SQD2"/>
    <property type="match status" value="1"/>
</dbReference>
<dbReference type="EMBL" id="QWDE01000001">
    <property type="protein sequence ID" value="RFZ85772.1"/>
    <property type="molecule type" value="Genomic_DNA"/>
</dbReference>
<keyword evidence="1" id="KW-0472">Membrane</keyword>
<feature type="domain" description="Glycosyl transferase family 1" evidence="2">
    <location>
        <begin position="188"/>
        <end position="331"/>
    </location>
</feature>
<dbReference type="GO" id="GO:0016757">
    <property type="term" value="F:glycosyltransferase activity"/>
    <property type="evidence" value="ECO:0007669"/>
    <property type="project" value="InterPro"/>
</dbReference>
<dbReference type="Pfam" id="PF00534">
    <property type="entry name" value="Glycos_transf_1"/>
    <property type="match status" value="1"/>
</dbReference>
<keyword evidence="4" id="KW-1185">Reference proteome</keyword>
<dbReference type="PANTHER" id="PTHR45947">
    <property type="entry name" value="SULFOQUINOVOSYL TRANSFERASE SQD2"/>
    <property type="match status" value="1"/>
</dbReference>
<organism evidence="3 4">
    <name type="scientific">Mucilaginibacter terrenus</name>
    <dbReference type="NCBI Taxonomy" id="2482727"/>
    <lineage>
        <taxon>Bacteria</taxon>
        <taxon>Pseudomonadati</taxon>
        <taxon>Bacteroidota</taxon>
        <taxon>Sphingobacteriia</taxon>
        <taxon>Sphingobacteriales</taxon>
        <taxon>Sphingobacteriaceae</taxon>
        <taxon>Mucilaginibacter</taxon>
    </lineage>
</organism>
<proteinExistence type="predicted"/>
<gene>
    <name evidence="3" type="ORF">DYU05_09300</name>
</gene>
<sequence>MKVVIINNDFRVYWKSRLIYLRNSLEDRGIELYAIELFGKGSPYTFDEAESNNEWWWCLFPQQSAPELNKRYIKNAVFDRLDILQADVVIGPSIVFYAGALGIAWAKKALKRFIMFDDAKPSQVKRNFLVQYVKNVMIGEADALWLPSASYNRDFEKFQKKGLMLFYGFATINNEVFNGIPVEKRLGNTIICVARLVPIKNLTGLLTAWQIVEGENTGYQLLIVGDGPERENLSQKIKDLQLQTVQLKKAIPNTQLPQYLQSASAFVLPSFSETWGLVVNEAMAAGLPVLLSKTINATEDLLQEGINGYSFNAFDIQDIARSILKFVTAEQSLKVSMSRKSLEIIDTMSYSNMEYNLIDALNKIMSKERKPSGVIGSLMMKFWHGRYNTTGWDKL</sequence>
<comment type="caution">
    <text evidence="3">The sequence shown here is derived from an EMBL/GenBank/DDBJ whole genome shotgun (WGS) entry which is preliminary data.</text>
</comment>
<keyword evidence="3" id="KW-0808">Transferase</keyword>
<feature type="transmembrane region" description="Helical" evidence="1">
    <location>
        <begin position="88"/>
        <end position="106"/>
    </location>
</feature>
<evidence type="ECO:0000259" key="2">
    <source>
        <dbReference type="Pfam" id="PF00534"/>
    </source>
</evidence>
<dbReference type="CDD" id="cd03801">
    <property type="entry name" value="GT4_PimA-like"/>
    <property type="match status" value="1"/>
</dbReference>
<name>A0A3E2NXR3_9SPHI</name>
<dbReference type="SUPFAM" id="SSF53756">
    <property type="entry name" value="UDP-Glycosyltransferase/glycogen phosphorylase"/>
    <property type="match status" value="1"/>
</dbReference>
<dbReference type="InterPro" id="IPR050194">
    <property type="entry name" value="Glycosyltransferase_grp1"/>
</dbReference>
<dbReference type="Gene3D" id="3.40.50.2000">
    <property type="entry name" value="Glycogen Phosphorylase B"/>
    <property type="match status" value="2"/>
</dbReference>